<gene>
    <name evidence="3" type="ORF">ACFSVM_01830</name>
</gene>
<dbReference type="EMBL" id="JBHUMJ010000002">
    <property type="protein sequence ID" value="MFD2699197.1"/>
    <property type="molecule type" value="Genomic_DNA"/>
</dbReference>
<name>A0ABW5SJ70_9BACL</name>
<comment type="caution">
    <text evidence="3">The sequence shown here is derived from an EMBL/GenBank/DDBJ whole genome shotgun (WGS) entry which is preliminary data.</text>
</comment>
<reference evidence="4" key="1">
    <citation type="journal article" date="2019" name="Int. J. Syst. Evol. Microbiol.">
        <title>The Global Catalogue of Microorganisms (GCM) 10K type strain sequencing project: providing services to taxonomists for standard genome sequencing and annotation.</title>
        <authorList>
            <consortium name="The Broad Institute Genomics Platform"/>
            <consortium name="The Broad Institute Genome Sequencing Center for Infectious Disease"/>
            <person name="Wu L."/>
            <person name="Ma J."/>
        </authorList>
    </citation>
    <scope>NUCLEOTIDE SEQUENCE [LARGE SCALE GENOMIC DNA]</scope>
    <source>
        <strain evidence="4">KCTC 33849</strain>
    </source>
</reference>
<feature type="region of interest" description="Disordered" evidence="1">
    <location>
        <begin position="36"/>
        <end position="55"/>
    </location>
</feature>
<keyword evidence="4" id="KW-1185">Reference proteome</keyword>
<organism evidence="3 4">
    <name type="scientific">Paenibacillus shunpengii</name>
    <dbReference type="NCBI Taxonomy" id="2054424"/>
    <lineage>
        <taxon>Bacteria</taxon>
        <taxon>Bacillati</taxon>
        <taxon>Bacillota</taxon>
        <taxon>Bacilli</taxon>
        <taxon>Bacillales</taxon>
        <taxon>Paenibacillaceae</taxon>
        <taxon>Paenibacillus</taxon>
    </lineage>
</organism>
<dbReference type="RefSeq" id="WP_379260078.1">
    <property type="nucleotide sequence ID" value="NZ_JBHUMJ010000002.1"/>
</dbReference>
<evidence type="ECO:0000256" key="2">
    <source>
        <dbReference type="SAM" id="SignalP"/>
    </source>
</evidence>
<feature type="signal peptide" evidence="2">
    <location>
        <begin position="1"/>
        <end position="22"/>
    </location>
</feature>
<accession>A0ABW5SJ70</accession>
<keyword evidence="2" id="KW-0732">Signal</keyword>
<protein>
    <submittedName>
        <fullName evidence="3">Uncharacterized protein</fullName>
    </submittedName>
</protein>
<evidence type="ECO:0000313" key="3">
    <source>
        <dbReference type="EMBL" id="MFD2699197.1"/>
    </source>
</evidence>
<sequence>MLIRKCTSVFMTLLLSASLAWGANADAYGADQIQAASRSADQSTNGPLGLEESEMSKEIQQRLKETYEVDPPAPELPKFTGDFGFSINLSEFDPSVFVRWMMIMLTIAF</sequence>
<evidence type="ECO:0000313" key="4">
    <source>
        <dbReference type="Proteomes" id="UP001597540"/>
    </source>
</evidence>
<feature type="chain" id="PRO_5046401486" evidence="2">
    <location>
        <begin position="23"/>
        <end position="109"/>
    </location>
</feature>
<feature type="compositionally biased region" description="Polar residues" evidence="1">
    <location>
        <begin position="36"/>
        <end position="46"/>
    </location>
</feature>
<dbReference type="Proteomes" id="UP001597540">
    <property type="component" value="Unassembled WGS sequence"/>
</dbReference>
<evidence type="ECO:0000256" key="1">
    <source>
        <dbReference type="SAM" id="MobiDB-lite"/>
    </source>
</evidence>
<proteinExistence type="predicted"/>